<dbReference type="Gene3D" id="3.30.565.10">
    <property type="entry name" value="Histidine kinase-like ATPase, C-terminal domain"/>
    <property type="match status" value="1"/>
</dbReference>
<evidence type="ECO:0000313" key="9">
    <source>
        <dbReference type="EMBL" id="MET2825722.1"/>
    </source>
</evidence>
<evidence type="ECO:0000256" key="3">
    <source>
        <dbReference type="ARBA" id="ARBA00022553"/>
    </source>
</evidence>
<protein>
    <recommendedName>
        <fullName evidence="2">histidine kinase</fullName>
        <ecNumber evidence="2">2.7.13.3</ecNumber>
    </recommendedName>
</protein>
<keyword evidence="7" id="KW-0067">ATP-binding</keyword>
<evidence type="ECO:0000256" key="6">
    <source>
        <dbReference type="ARBA" id="ARBA00022777"/>
    </source>
</evidence>
<evidence type="ECO:0000256" key="7">
    <source>
        <dbReference type="ARBA" id="ARBA00022840"/>
    </source>
</evidence>
<evidence type="ECO:0000256" key="2">
    <source>
        <dbReference type="ARBA" id="ARBA00012438"/>
    </source>
</evidence>
<keyword evidence="10" id="KW-1185">Reference proteome</keyword>
<accession>A0ABV2D6Z3</accession>
<evidence type="ECO:0000256" key="4">
    <source>
        <dbReference type="ARBA" id="ARBA00022679"/>
    </source>
</evidence>
<dbReference type="RefSeq" id="WP_354457806.1">
    <property type="nucleotide sequence ID" value="NZ_JBEWSZ010000001.1"/>
</dbReference>
<dbReference type="InterPro" id="IPR036890">
    <property type="entry name" value="HATPase_C_sf"/>
</dbReference>
<dbReference type="PROSITE" id="PS50109">
    <property type="entry name" value="HIS_KIN"/>
    <property type="match status" value="1"/>
</dbReference>
<dbReference type="Pfam" id="PF02518">
    <property type="entry name" value="HATPase_c"/>
    <property type="match status" value="1"/>
</dbReference>
<evidence type="ECO:0000259" key="8">
    <source>
        <dbReference type="PROSITE" id="PS50109"/>
    </source>
</evidence>
<dbReference type="InterPro" id="IPR003594">
    <property type="entry name" value="HATPase_dom"/>
</dbReference>
<dbReference type="PANTHER" id="PTHR41523">
    <property type="entry name" value="TWO-COMPONENT SYSTEM SENSOR PROTEIN"/>
    <property type="match status" value="1"/>
</dbReference>
<dbReference type="SMART" id="SM00387">
    <property type="entry name" value="HATPase_c"/>
    <property type="match status" value="1"/>
</dbReference>
<dbReference type="EC" id="2.7.13.3" evidence="2"/>
<dbReference type="PRINTS" id="PR00344">
    <property type="entry name" value="BCTRLSENSOR"/>
</dbReference>
<evidence type="ECO:0000313" key="10">
    <source>
        <dbReference type="Proteomes" id="UP001548832"/>
    </source>
</evidence>
<sequence>MADHAVPLGLMVNELATNAIKYAFPKGAGRITLGFQRRDGEVTLTVEDNGIGMNPTSAETGMGSRFIDAFAHQFGGTLAKASAGTGTTFIVRLPLTVLAGNESSAPS</sequence>
<reference evidence="9 10" key="1">
    <citation type="submission" date="2024-06" db="EMBL/GenBank/DDBJ databases">
        <authorList>
            <person name="Kim D.-U."/>
        </authorList>
    </citation>
    <scope>NUCLEOTIDE SEQUENCE [LARGE SCALE GENOMIC DNA]</scope>
    <source>
        <strain evidence="9 10">KACC15460</strain>
    </source>
</reference>
<dbReference type="InterPro" id="IPR004358">
    <property type="entry name" value="Sig_transdc_His_kin-like_C"/>
</dbReference>
<keyword evidence="6 9" id="KW-0418">Kinase</keyword>
<dbReference type="PANTHER" id="PTHR41523:SF8">
    <property type="entry name" value="ETHYLENE RESPONSE SENSOR PROTEIN"/>
    <property type="match status" value="1"/>
</dbReference>
<evidence type="ECO:0000256" key="1">
    <source>
        <dbReference type="ARBA" id="ARBA00000085"/>
    </source>
</evidence>
<dbReference type="InterPro" id="IPR005467">
    <property type="entry name" value="His_kinase_dom"/>
</dbReference>
<gene>
    <name evidence="9" type="ORF">ABVQ20_01890</name>
</gene>
<dbReference type="Proteomes" id="UP001548832">
    <property type="component" value="Unassembled WGS sequence"/>
</dbReference>
<keyword evidence="4 9" id="KW-0808">Transferase</keyword>
<feature type="domain" description="Histidine kinase" evidence="8">
    <location>
        <begin position="1"/>
        <end position="97"/>
    </location>
</feature>
<evidence type="ECO:0000256" key="5">
    <source>
        <dbReference type="ARBA" id="ARBA00022741"/>
    </source>
</evidence>
<keyword evidence="5" id="KW-0547">Nucleotide-binding</keyword>
<keyword evidence="3" id="KW-0597">Phosphoprotein</keyword>
<name>A0ABV2D6Z3_9HYPH</name>
<dbReference type="EMBL" id="JBEWSZ010000001">
    <property type="protein sequence ID" value="MET2825722.1"/>
    <property type="molecule type" value="Genomic_DNA"/>
</dbReference>
<dbReference type="GO" id="GO:0004673">
    <property type="term" value="F:protein histidine kinase activity"/>
    <property type="evidence" value="ECO:0007669"/>
    <property type="project" value="UniProtKB-EC"/>
</dbReference>
<dbReference type="SUPFAM" id="SSF55874">
    <property type="entry name" value="ATPase domain of HSP90 chaperone/DNA topoisomerase II/histidine kinase"/>
    <property type="match status" value="1"/>
</dbReference>
<organism evidence="9 10">
    <name type="scientific">Mesorhizobium shangrilense</name>
    <dbReference type="NCBI Taxonomy" id="460060"/>
    <lineage>
        <taxon>Bacteria</taxon>
        <taxon>Pseudomonadati</taxon>
        <taxon>Pseudomonadota</taxon>
        <taxon>Alphaproteobacteria</taxon>
        <taxon>Hyphomicrobiales</taxon>
        <taxon>Phyllobacteriaceae</taxon>
        <taxon>Mesorhizobium</taxon>
    </lineage>
</organism>
<comment type="catalytic activity">
    <reaction evidence="1">
        <text>ATP + protein L-histidine = ADP + protein N-phospho-L-histidine.</text>
        <dbReference type="EC" id="2.7.13.3"/>
    </reaction>
</comment>
<comment type="caution">
    <text evidence="9">The sequence shown here is derived from an EMBL/GenBank/DDBJ whole genome shotgun (WGS) entry which is preliminary data.</text>
</comment>
<proteinExistence type="predicted"/>